<comment type="caution">
    <text evidence="5">The sequence shown here is derived from an EMBL/GenBank/DDBJ whole genome shotgun (WGS) entry which is preliminary data.</text>
</comment>
<evidence type="ECO:0000256" key="3">
    <source>
        <dbReference type="ARBA" id="ARBA00022691"/>
    </source>
</evidence>
<dbReference type="OrthoDB" id="4738926at2"/>
<dbReference type="CDD" id="cd02440">
    <property type="entry name" value="AdoMet_MTases"/>
    <property type="match status" value="1"/>
</dbReference>
<dbReference type="InterPro" id="IPR013216">
    <property type="entry name" value="Methyltransf_11"/>
</dbReference>
<gene>
    <name evidence="5" type="ORF">EDD29_0239</name>
</gene>
<keyword evidence="6" id="KW-1185">Reference proteome</keyword>
<dbReference type="RefSeq" id="WP_123661734.1">
    <property type="nucleotide sequence ID" value="NZ_RJKE01000001.1"/>
</dbReference>
<dbReference type="AlphaFoldDB" id="A0A3N1CN58"/>
<dbReference type="EMBL" id="RJKE01000001">
    <property type="protein sequence ID" value="ROO82756.1"/>
    <property type="molecule type" value="Genomic_DNA"/>
</dbReference>
<reference evidence="5 6" key="1">
    <citation type="submission" date="2018-11" db="EMBL/GenBank/DDBJ databases">
        <title>Sequencing the genomes of 1000 actinobacteria strains.</title>
        <authorList>
            <person name="Klenk H.-P."/>
        </authorList>
    </citation>
    <scope>NUCLEOTIDE SEQUENCE [LARGE SCALE GENOMIC DNA]</scope>
    <source>
        <strain evidence="5 6">DSM 44254</strain>
    </source>
</reference>
<dbReference type="Gene3D" id="3.40.50.150">
    <property type="entry name" value="Vaccinia Virus protein VP39"/>
    <property type="match status" value="1"/>
</dbReference>
<feature type="domain" description="Methyltransferase type 11" evidence="4">
    <location>
        <begin position="40"/>
        <end position="131"/>
    </location>
</feature>
<dbReference type="GO" id="GO:0032259">
    <property type="term" value="P:methylation"/>
    <property type="evidence" value="ECO:0007669"/>
    <property type="project" value="UniProtKB-KW"/>
</dbReference>
<keyword evidence="3" id="KW-0949">S-adenosyl-L-methionine</keyword>
<proteinExistence type="predicted"/>
<evidence type="ECO:0000256" key="2">
    <source>
        <dbReference type="ARBA" id="ARBA00022679"/>
    </source>
</evidence>
<dbReference type="GO" id="GO:0008757">
    <property type="term" value="F:S-adenosylmethionine-dependent methyltransferase activity"/>
    <property type="evidence" value="ECO:0007669"/>
    <property type="project" value="InterPro"/>
</dbReference>
<evidence type="ECO:0000256" key="1">
    <source>
        <dbReference type="ARBA" id="ARBA00022603"/>
    </source>
</evidence>
<keyword evidence="2 5" id="KW-0808">Transferase</keyword>
<dbReference type="PANTHER" id="PTHR43464:SF19">
    <property type="entry name" value="UBIQUINONE BIOSYNTHESIS O-METHYLTRANSFERASE, MITOCHONDRIAL"/>
    <property type="match status" value="1"/>
</dbReference>
<dbReference type="InterPro" id="IPR029063">
    <property type="entry name" value="SAM-dependent_MTases_sf"/>
</dbReference>
<evidence type="ECO:0000313" key="5">
    <source>
        <dbReference type="EMBL" id="ROO82756.1"/>
    </source>
</evidence>
<dbReference type="SUPFAM" id="SSF53335">
    <property type="entry name" value="S-adenosyl-L-methionine-dependent methyltransferases"/>
    <property type="match status" value="1"/>
</dbReference>
<evidence type="ECO:0000259" key="4">
    <source>
        <dbReference type="Pfam" id="PF08241"/>
    </source>
</evidence>
<sequence length="245" mass="26567">MTELSVRDRPVSGPAPDADLFAERVRLHALDKGLAKIHVLEAGCGRGSGLTLPEGLARHVTGIDLDAPALRARTMARLDLDAYHLGDLRSAPLPPRSFDVVHADALIERIAHAELVMDRMVAALKPGGLFLVRFTDRDSAQGLLRRALPRRVLGALGVAGSRGEPPRESPAPVFEPVSSLAGFRSWCLMRGLVIAEAHVHRAPVSTPVRVLARLIAIFTHGRFTSGHAELSLVIRKPENRFARIL</sequence>
<accession>A0A3N1CN58</accession>
<evidence type="ECO:0000313" key="6">
    <source>
        <dbReference type="Proteomes" id="UP000272400"/>
    </source>
</evidence>
<dbReference type="PANTHER" id="PTHR43464">
    <property type="entry name" value="METHYLTRANSFERASE"/>
    <property type="match status" value="1"/>
</dbReference>
<name>A0A3N1CN58_9ACTN</name>
<keyword evidence="1 5" id="KW-0489">Methyltransferase</keyword>
<protein>
    <submittedName>
        <fullName evidence="5">Methyltransferase family protein</fullName>
    </submittedName>
</protein>
<dbReference type="Proteomes" id="UP000272400">
    <property type="component" value="Unassembled WGS sequence"/>
</dbReference>
<dbReference type="Pfam" id="PF08241">
    <property type="entry name" value="Methyltransf_11"/>
    <property type="match status" value="1"/>
</dbReference>
<organism evidence="5 6">
    <name type="scientific">Actinocorallia herbida</name>
    <dbReference type="NCBI Taxonomy" id="58109"/>
    <lineage>
        <taxon>Bacteria</taxon>
        <taxon>Bacillati</taxon>
        <taxon>Actinomycetota</taxon>
        <taxon>Actinomycetes</taxon>
        <taxon>Streptosporangiales</taxon>
        <taxon>Thermomonosporaceae</taxon>
        <taxon>Actinocorallia</taxon>
    </lineage>
</organism>